<dbReference type="EMBL" id="JBHSFN010000005">
    <property type="protein sequence ID" value="MFC4586543.1"/>
    <property type="molecule type" value="Genomic_DNA"/>
</dbReference>
<evidence type="ECO:0008006" key="5">
    <source>
        <dbReference type="Google" id="ProtNLM"/>
    </source>
</evidence>
<evidence type="ECO:0000256" key="1">
    <source>
        <dbReference type="SAM" id="MobiDB-lite"/>
    </source>
</evidence>
<gene>
    <name evidence="3" type="ORF">ACFO8L_10695</name>
</gene>
<feature type="region of interest" description="Disordered" evidence="1">
    <location>
        <begin position="102"/>
        <end position="123"/>
    </location>
</feature>
<comment type="caution">
    <text evidence="3">The sequence shown here is derived from an EMBL/GenBank/DDBJ whole genome shotgun (WGS) entry which is preliminary data.</text>
</comment>
<protein>
    <recommendedName>
        <fullName evidence="5">Secreted protein</fullName>
    </recommendedName>
</protein>
<feature type="chain" id="PRO_5046399102" description="Secreted protein" evidence="2">
    <location>
        <begin position="24"/>
        <end position="169"/>
    </location>
</feature>
<accession>A0ABV9ECM4</accession>
<evidence type="ECO:0000313" key="3">
    <source>
        <dbReference type="EMBL" id="MFC4586543.1"/>
    </source>
</evidence>
<keyword evidence="2" id="KW-0732">Signal</keyword>
<feature type="region of interest" description="Disordered" evidence="1">
    <location>
        <begin position="139"/>
        <end position="169"/>
    </location>
</feature>
<dbReference type="Proteomes" id="UP001595891">
    <property type="component" value="Unassembled WGS sequence"/>
</dbReference>
<feature type="region of interest" description="Disordered" evidence="1">
    <location>
        <begin position="29"/>
        <end position="52"/>
    </location>
</feature>
<evidence type="ECO:0000313" key="4">
    <source>
        <dbReference type="Proteomes" id="UP001595891"/>
    </source>
</evidence>
<reference evidence="4" key="1">
    <citation type="journal article" date="2019" name="Int. J. Syst. Evol. Microbiol.">
        <title>The Global Catalogue of Microorganisms (GCM) 10K type strain sequencing project: providing services to taxonomists for standard genome sequencing and annotation.</title>
        <authorList>
            <consortium name="The Broad Institute Genomics Platform"/>
            <consortium name="The Broad Institute Genome Sequencing Center for Infectious Disease"/>
            <person name="Wu L."/>
            <person name="Ma J."/>
        </authorList>
    </citation>
    <scope>NUCLEOTIDE SEQUENCE [LARGE SCALE GENOMIC DNA]</scope>
    <source>
        <strain evidence="4">CCUG 49560</strain>
    </source>
</reference>
<feature type="signal peptide" evidence="2">
    <location>
        <begin position="1"/>
        <end position="23"/>
    </location>
</feature>
<name>A0ABV9ECM4_9ACTN</name>
<proteinExistence type="predicted"/>
<feature type="compositionally biased region" description="Gly residues" evidence="1">
    <location>
        <begin position="29"/>
        <end position="41"/>
    </location>
</feature>
<dbReference type="PROSITE" id="PS51257">
    <property type="entry name" value="PROKAR_LIPOPROTEIN"/>
    <property type="match status" value="1"/>
</dbReference>
<sequence>MRSTRHFSRVGLAAVACLAGLLAGCGTGGTGGASGSGGGPGEPVSASGSAGTADQRYTEWELKFRSCLGDKGFELPKEPGKIDFGDRQDAYKVAEEGCLKKIGKPPAASDGRPGESAAEAKEAAEKTLKSLQCLRDLGYDVADPENGQPARIEAPEGASQEDMDKCFSR</sequence>
<keyword evidence="4" id="KW-1185">Reference proteome</keyword>
<dbReference type="RefSeq" id="WP_262841453.1">
    <property type="nucleotide sequence ID" value="NZ_JANZYP010000005.1"/>
</dbReference>
<feature type="compositionally biased region" description="Low complexity" evidence="1">
    <location>
        <begin position="42"/>
        <end position="51"/>
    </location>
</feature>
<organism evidence="3 4">
    <name type="scientific">Sphaerisporangium corydalis</name>
    <dbReference type="NCBI Taxonomy" id="1441875"/>
    <lineage>
        <taxon>Bacteria</taxon>
        <taxon>Bacillati</taxon>
        <taxon>Actinomycetota</taxon>
        <taxon>Actinomycetes</taxon>
        <taxon>Streptosporangiales</taxon>
        <taxon>Streptosporangiaceae</taxon>
        <taxon>Sphaerisporangium</taxon>
    </lineage>
</organism>
<evidence type="ECO:0000256" key="2">
    <source>
        <dbReference type="SAM" id="SignalP"/>
    </source>
</evidence>